<keyword evidence="1" id="KW-1133">Transmembrane helix</keyword>
<dbReference type="OrthoDB" id="3387039at2"/>
<keyword evidence="1" id="KW-0472">Membrane</keyword>
<evidence type="ECO:0008006" key="4">
    <source>
        <dbReference type="Google" id="ProtNLM"/>
    </source>
</evidence>
<keyword evidence="1" id="KW-0812">Transmembrane</keyword>
<protein>
    <recommendedName>
        <fullName evidence="4">DUF3040 domain-containing protein</fullName>
    </recommendedName>
</protein>
<comment type="caution">
    <text evidence="2">The sequence shown here is derived from an EMBL/GenBank/DDBJ whole genome shotgun (WGS) entry which is preliminary data.</text>
</comment>
<dbReference type="Pfam" id="PF11239">
    <property type="entry name" value="DUF3040"/>
    <property type="match status" value="1"/>
</dbReference>
<sequence>MLSDDEKQRLHQIERRFEEEEPAFAAVFTDPRAVPRLQDRGWPYTTLAVSAGLLFILGCLTGATVLILLGMAGFPAALYARHRRSSR</sequence>
<evidence type="ECO:0000313" key="2">
    <source>
        <dbReference type="EMBL" id="EME52486.1"/>
    </source>
</evidence>
<organism evidence="2 3">
    <name type="scientific">Amycolatopsis decaplanina DSM 44594</name>
    <dbReference type="NCBI Taxonomy" id="1284240"/>
    <lineage>
        <taxon>Bacteria</taxon>
        <taxon>Bacillati</taxon>
        <taxon>Actinomycetota</taxon>
        <taxon>Actinomycetes</taxon>
        <taxon>Pseudonocardiales</taxon>
        <taxon>Pseudonocardiaceae</taxon>
        <taxon>Amycolatopsis</taxon>
    </lineage>
</organism>
<name>M2WUQ0_9PSEU</name>
<evidence type="ECO:0000256" key="1">
    <source>
        <dbReference type="SAM" id="Phobius"/>
    </source>
</evidence>
<dbReference type="Proteomes" id="UP000054226">
    <property type="component" value="Unassembled WGS sequence"/>
</dbReference>
<dbReference type="RefSeq" id="WP_007034458.1">
    <property type="nucleotide sequence ID" value="NZ_AOHO01000075.1"/>
</dbReference>
<proteinExistence type="predicted"/>
<accession>M2WUQ0</accession>
<reference evidence="2 3" key="1">
    <citation type="journal article" date="2013" name="Genome Announc.">
        <title>Draft Genome Sequence of Amycolatopsis decaplanina Strain DSM 44594T.</title>
        <authorList>
            <person name="Kaur N."/>
            <person name="Kumar S."/>
            <person name="Bala M."/>
            <person name="Raghava G.P."/>
            <person name="Mayilraj S."/>
        </authorList>
    </citation>
    <scope>NUCLEOTIDE SEQUENCE [LARGE SCALE GENOMIC DNA]</scope>
    <source>
        <strain evidence="2 3">DSM 44594</strain>
    </source>
</reference>
<evidence type="ECO:0000313" key="3">
    <source>
        <dbReference type="Proteomes" id="UP000054226"/>
    </source>
</evidence>
<dbReference type="PATRIC" id="fig|1284240.4.peg.6789"/>
<dbReference type="InterPro" id="IPR021401">
    <property type="entry name" value="DUF3040"/>
</dbReference>
<dbReference type="AlphaFoldDB" id="M2WUQ0"/>
<keyword evidence="3" id="KW-1185">Reference proteome</keyword>
<gene>
    <name evidence="2" type="ORF">H074_33304</name>
</gene>
<dbReference type="EMBL" id="AOHO01000075">
    <property type="protein sequence ID" value="EME52486.1"/>
    <property type="molecule type" value="Genomic_DNA"/>
</dbReference>
<feature type="transmembrane region" description="Helical" evidence="1">
    <location>
        <begin position="47"/>
        <end position="80"/>
    </location>
</feature>